<feature type="domain" description="BppU N-terminal" evidence="1">
    <location>
        <begin position="9"/>
        <end position="140"/>
    </location>
</feature>
<dbReference type="EMBL" id="CP093217">
    <property type="protein sequence ID" value="UQW82496.1"/>
    <property type="molecule type" value="Genomic_DNA"/>
</dbReference>
<evidence type="ECO:0000313" key="2">
    <source>
        <dbReference type="EMBL" id="PHK50801.1"/>
    </source>
</evidence>
<dbReference type="InterPro" id="IPR018913">
    <property type="entry name" value="BppU_N"/>
</dbReference>
<keyword evidence="5" id="KW-1185">Reference proteome</keyword>
<dbReference type="EMBL" id="MRZN01000001">
    <property type="protein sequence ID" value="PHK50801.1"/>
    <property type="molecule type" value="Genomic_DNA"/>
</dbReference>
<dbReference type="AlphaFoldDB" id="A0A2C6VKU9"/>
<dbReference type="OrthoDB" id="2413898at2"/>
<accession>A0A2C6VKU9</accession>
<proteinExistence type="predicted"/>
<dbReference type="Proteomes" id="UP000223828">
    <property type="component" value="Unassembled WGS sequence"/>
</dbReference>
<gene>
    <name evidence="2" type="ORF">BTJ66_00410</name>
    <name evidence="3" type="ORF">MNY58_05375</name>
</gene>
<sequence>MSMNKIKGIPLETTASYQALSQLGVQFWNQDRQTAILQFQITRNNYPLALSEENVKVFVALESGDSFLVDDNLDFLDELNGVVSYTIPDNFMRVAKSVVGQVYVTTLDEEEVVVQRKFSFDVANDLIASLPAEDKIREIKYFSDMRAEVAQMMEKLNNDFANMNDYVTQVEQTTQDGITALTNLINTKQSAYNANHTAKLKELNDKGTEYSNKFDSDKQYIDTQSAAFRESVKGSGLVTTGVTANWQKHKVTNDDGTNLYDSTLKIDFNNSDQLSNLTTGTRYIISSTGTPTNATSNNGWLTKFSRGAVQYLEFRPYNSSQRFIKRFYNTWLEWENPIADMETTTSAQAKANVAEGNAKAYADSKYSNRNTTIFEGTANGVGSVINLSETLDNFILLIFYGTFPGGLLTEIGNPIGTSRINLTPSNIVDADGNGGAIYEIGLTKTNRTQLTIANDVYFDIGQQIGSGANANKCTITKIVGVRK</sequence>
<evidence type="ECO:0000313" key="3">
    <source>
        <dbReference type="EMBL" id="UQW82496.1"/>
    </source>
</evidence>
<reference evidence="2" key="3">
    <citation type="submission" date="2017-10" db="EMBL/GenBank/DDBJ databases">
        <authorList>
            <person name="Vrbovska V."/>
            <person name="Kovarovic V."/>
            <person name="Indrakova A."/>
        </authorList>
    </citation>
    <scope>NUCLEOTIDE SEQUENCE</scope>
    <source>
        <strain evidence="2">CCM 8730</strain>
    </source>
</reference>
<evidence type="ECO:0000313" key="4">
    <source>
        <dbReference type="Proteomes" id="UP000223828"/>
    </source>
</evidence>
<dbReference type="Gene3D" id="2.60.40.3350">
    <property type="match status" value="1"/>
</dbReference>
<reference evidence="3" key="4">
    <citation type="submission" date="2022-03" db="EMBL/GenBank/DDBJ databases">
        <title>Complete Genome Sequence of Staphylococcus edaphicus strain CCM 8731.</title>
        <authorList>
            <person name="Rimmer C.O."/>
            <person name="Thomas J.C."/>
        </authorList>
    </citation>
    <scope>NUCLEOTIDE SEQUENCE</scope>
    <source>
        <strain evidence="3">CCM 8731</strain>
    </source>
</reference>
<dbReference type="Pfam" id="PF10651">
    <property type="entry name" value="BppU_N"/>
    <property type="match status" value="1"/>
</dbReference>
<organism evidence="2 4">
    <name type="scientific">Staphylococcus edaphicus</name>
    <dbReference type="NCBI Taxonomy" id="1955013"/>
    <lineage>
        <taxon>Bacteria</taxon>
        <taxon>Bacillati</taxon>
        <taxon>Bacillota</taxon>
        <taxon>Bacilli</taxon>
        <taxon>Bacillales</taxon>
        <taxon>Staphylococcaceae</taxon>
        <taxon>Staphylococcus</taxon>
    </lineage>
</organism>
<name>A0A2C6VKU9_9STAP</name>
<evidence type="ECO:0000259" key="1">
    <source>
        <dbReference type="Pfam" id="PF10651"/>
    </source>
</evidence>
<protein>
    <submittedName>
        <fullName evidence="3">Phage baseplate upper protein</fullName>
    </submittedName>
</protein>
<evidence type="ECO:0000313" key="5">
    <source>
        <dbReference type="Proteomes" id="UP001056588"/>
    </source>
</evidence>
<dbReference type="Proteomes" id="UP001056588">
    <property type="component" value="Chromosome"/>
</dbReference>
<reference evidence="2" key="1">
    <citation type="journal article" date="2017" name="Appl. Environ. Microbiol.">
        <title>Staphylococcus edaphicus sp. nov., isolated in Antarctica, harbours mecC gene and genomic islands with suspected role in adaptation to extreme environment.</title>
        <authorList>
            <person name="Pantucek R."/>
            <person name="Sedlacek I."/>
            <person name="Indrakova A."/>
            <person name="Vrbovska V."/>
            <person name="Maslanova I."/>
            <person name="Kovarovic V."/>
            <person name="Svec P."/>
            <person name="Kralova S."/>
            <person name="Kristofova L."/>
            <person name="Keklakova J."/>
            <person name="Petras P."/>
            <person name="Doskar J."/>
        </authorList>
    </citation>
    <scope>NUCLEOTIDE SEQUENCE</scope>
    <source>
        <strain evidence="2">CCM 8730</strain>
    </source>
</reference>
<dbReference type="RefSeq" id="WP_099089034.1">
    <property type="nucleotide sequence ID" value="NZ_CP093217.1"/>
</dbReference>
<reference evidence="4" key="2">
    <citation type="submission" date="2017-10" db="EMBL/GenBank/DDBJ databases">
        <title>Staphylococcus edaphicus sp. nov., isolated in Antarctica, harbouring mecC gene and genomic islands essential in adaptation to extreme environment.</title>
        <authorList>
            <person name="Pantucek R."/>
            <person name="Sedlacek I."/>
            <person name="Indrakova A."/>
            <person name="Vrbovska V."/>
            <person name="Maslanova I."/>
            <person name="Kovarovic V."/>
            <person name="Svec P."/>
            <person name="Kralova S."/>
            <person name="Kristofova L."/>
            <person name="Keklakova J."/>
            <person name="Petras P."/>
            <person name="Doskar J."/>
        </authorList>
    </citation>
    <scope>NUCLEOTIDE SEQUENCE [LARGE SCALE GENOMIC DNA]</scope>
    <source>
        <strain evidence="4">CCM 5085</strain>
    </source>
</reference>